<dbReference type="AlphaFoldDB" id="A0A183IDC7"/>
<dbReference type="WBParaSite" id="SBAD_0000169501-mRNA-1">
    <property type="protein sequence ID" value="SBAD_0000169501-mRNA-1"/>
    <property type="gene ID" value="SBAD_0000169501"/>
</dbReference>
<gene>
    <name evidence="4" type="ORF">SBAD_LOCUS1621</name>
</gene>
<evidence type="ECO:0000256" key="2">
    <source>
        <dbReference type="ARBA" id="ARBA00023054"/>
    </source>
</evidence>
<feature type="compositionally biased region" description="Basic and acidic residues" evidence="3">
    <location>
        <begin position="32"/>
        <end position="60"/>
    </location>
</feature>
<sequence>MLMLPIAIIFPDLSISRPENQKKNPTVVFRKASEHPAEALKPDADSTEKIQWRNSRRGDRNSFPTAQSNSHNRRSLNEFPKRTSRVPDSPPPDPKFNFLADPSRTGPLNPKKNSRRPRYNSSDDRNSSGKKQGYDGEKKANFDKRHSFNKKDLELTMTGRERLNYLRWKEEREKIDADRLSRQHTADGQWQREWDARKVSMAEGIIESAVVKFPENENRRSARKDMVRFRPGANVNGTRRSMHILDGESEAPFDPATHKDNMGAVDTVRFSFREIELGSKKQPADLVTRGPEVNIHVKKNTRQMKSKQGNNGSPDGFRKAQSAADVSKPLKKRVSQKNGANLSNRRVTICETVTEIELSNDEAANDAAVEKQEKSENNWKDVEGEEADNGSNKKSNGFVASLPQNVPTVRFRGSSADRTISGEQTTSSKQIPEAAAVALQSVEEIEQNMINLMNKNIEEVEAVLDTNDVIDKVSCCDTILNETPLVVEQTVADCLSDLLSCIDLNL</sequence>
<keyword evidence="2" id="KW-0175">Coiled coil</keyword>
<dbReference type="EMBL" id="UZAM01006889">
    <property type="protein sequence ID" value="VDO94924.1"/>
    <property type="molecule type" value="Genomic_DNA"/>
</dbReference>
<evidence type="ECO:0000256" key="3">
    <source>
        <dbReference type="SAM" id="MobiDB-lite"/>
    </source>
</evidence>
<evidence type="ECO:0000313" key="6">
    <source>
        <dbReference type="WBParaSite" id="SBAD_0000169501-mRNA-1"/>
    </source>
</evidence>
<protein>
    <submittedName>
        <fullName evidence="6">LIM zinc-binding domain-containing protein</fullName>
    </submittedName>
</protein>
<proteinExistence type="predicted"/>
<accession>A0A183IDC7</accession>
<keyword evidence="1" id="KW-0597">Phosphoprotein</keyword>
<dbReference type="Pfam" id="PF15266">
    <property type="entry name" value="DUF4594"/>
    <property type="match status" value="1"/>
</dbReference>
<evidence type="ECO:0000256" key="1">
    <source>
        <dbReference type="ARBA" id="ARBA00022553"/>
    </source>
</evidence>
<evidence type="ECO:0000313" key="5">
    <source>
        <dbReference type="Proteomes" id="UP000270296"/>
    </source>
</evidence>
<feature type="compositionally biased region" description="Basic and acidic residues" evidence="3">
    <location>
        <begin position="368"/>
        <end position="382"/>
    </location>
</feature>
<reference evidence="6" key="1">
    <citation type="submission" date="2016-06" db="UniProtKB">
        <authorList>
            <consortium name="WormBaseParasite"/>
        </authorList>
    </citation>
    <scope>IDENTIFICATION</scope>
</reference>
<name>A0A183IDC7_9BILA</name>
<dbReference type="InterPro" id="IPR029336">
    <property type="entry name" value="DUF4594"/>
</dbReference>
<feature type="region of interest" description="Disordered" evidence="3">
    <location>
        <begin position="364"/>
        <end position="400"/>
    </location>
</feature>
<feature type="region of interest" description="Disordered" evidence="3">
    <location>
        <begin position="32"/>
        <end position="145"/>
    </location>
</feature>
<dbReference type="PANTHER" id="PTHR15635">
    <property type="entry name" value="COILED-COIL DOMAIN CONTAINING PROTEIN 9"/>
    <property type="match status" value="1"/>
</dbReference>
<dbReference type="PANTHER" id="PTHR15635:SF12">
    <property type="entry name" value="HABP4_PAI-RBP1 DOMAIN-CONTAINING PROTEIN"/>
    <property type="match status" value="1"/>
</dbReference>
<dbReference type="OrthoDB" id="10058133at2759"/>
<keyword evidence="5" id="KW-1185">Reference proteome</keyword>
<organism evidence="6">
    <name type="scientific">Soboliphyme baturini</name>
    <dbReference type="NCBI Taxonomy" id="241478"/>
    <lineage>
        <taxon>Eukaryota</taxon>
        <taxon>Metazoa</taxon>
        <taxon>Ecdysozoa</taxon>
        <taxon>Nematoda</taxon>
        <taxon>Enoplea</taxon>
        <taxon>Dorylaimia</taxon>
        <taxon>Dioctophymatida</taxon>
        <taxon>Dioctophymatoidea</taxon>
        <taxon>Soboliphymatidae</taxon>
        <taxon>Soboliphyme</taxon>
    </lineage>
</organism>
<dbReference type="Proteomes" id="UP000270296">
    <property type="component" value="Unassembled WGS sequence"/>
</dbReference>
<feature type="compositionally biased region" description="Basic and acidic residues" evidence="3">
    <location>
        <begin position="121"/>
        <end position="145"/>
    </location>
</feature>
<reference evidence="4 5" key="2">
    <citation type="submission" date="2018-11" db="EMBL/GenBank/DDBJ databases">
        <authorList>
            <consortium name="Pathogen Informatics"/>
        </authorList>
    </citation>
    <scope>NUCLEOTIDE SEQUENCE [LARGE SCALE GENOMIC DNA]</scope>
</reference>
<evidence type="ECO:0000313" key="4">
    <source>
        <dbReference type="EMBL" id="VDO94924.1"/>
    </source>
</evidence>
<feature type="region of interest" description="Disordered" evidence="3">
    <location>
        <begin position="299"/>
        <end position="339"/>
    </location>
</feature>